<dbReference type="GO" id="GO:0015074">
    <property type="term" value="P:DNA integration"/>
    <property type="evidence" value="ECO:0007669"/>
    <property type="project" value="InterPro"/>
</dbReference>
<dbReference type="Pfam" id="PF00078">
    <property type="entry name" value="RVT_1"/>
    <property type="match status" value="1"/>
</dbReference>
<feature type="compositionally biased region" description="Polar residues" evidence="8">
    <location>
        <begin position="1424"/>
        <end position="1435"/>
    </location>
</feature>
<dbReference type="InterPro" id="IPR043128">
    <property type="entry name" value="Rev_trsase/Diguanyl_cyclase"/>
</dbReference>
<feature type="compositionally biased region" description="Basic and acidic residues" evidence="8">
    <location>
        <begin position="1329"/>
        <end position="1339"/>
    </location>
</feature>
<dbReference type="InterPro" id="IPR012337">
    <property type="entry name" value="RNaseH-like_sf"/>
</dbReference>
<dbReference type="CDD" id="cd09274">
    <property type="entry name" value="RNase_HI_RT_Ty3"/>
    <property type="match status" value="1"/>
</dbReference>
<keyword evidence="3" id="KW-0548">Nucleotidyltransferase</keyword>
<dbReference type="GO" id="GO:0004519">
    <property type="term" value="F:endonuclease activity"/>
    <property type="evidence" value="ECO:0007669"/>
    <property type="project" value="UniProtKB-KW"/>
</dbReference>
<evidence type="ECO:0000256" key="7">
    <source>
        <dbReference type="ARBA" id="ARBA00022918"/>
    </source>
</evidence>
<dbReference type="InterPro" id="IPR000477">
    <property type="entry name" value="RT_dom"/>
</dbReference>
<dbReference type="InterPro" id="IPR001584">
    <property type="entry name" value="Integrase_cat-core"/>
</dbReference>
<dbReference type="Gene3D" id="1.10.340.70">
    <property type="match status" value="1"/>
</dbReference>
<reference evidence="11" key="1">
    <citation type="journal article" date="2020" name="J Insects Food Feed">
        <title>The yellow mealworm (Tenebrio molitor) genome: a resource for the emerging insects as food and feed industry.</title>
        <authorList>
            <person name="Eriksson T."/>
            <person name="Andere A."/>
            <person name="Kelstrup H."/>
            <person name="Emery V."/>
            <person name="Picard C."/>
        </authorList>
    </citation>
    <scope>NUCLEOTIDE SEQUENCE</scope>
    <source>
        <strain evidence="11">Stoneville</strain>
        <tissue evidence="11">Whole head</tissue>
    </source>
</reference>
<dbReference type="PANTHER" id="PTHR37984">
    <property type="entry name" value="PROTEIN CBG26694"/>
    <property type="match status" value="1"/>
</dbReference>
<organism evidence="11 12">
    <name type="scientific">Tenebrio molitor</name>
    <name type="common">Yellow mealworm beetle</name>
    <dbReference type="NCBI Taxonomy" id="7067"/>
    <lineage>
        <taxon>Eukaryota</taxon>
        <taxon>Metazoa</taxon>
        <taxon>Ecdysozoa</taxon>
        <taxon>Arthropoda</taxon>
        <taxon>Hexapoda</taxon>
        <taxon>Insecta</taxon>
        <taxon>Pterygota</taxon>
        <taxon>Neoptera</taxon>
        <taxon>Endopterygota</taxon>
        <taxon>Coleoptera</taxon>
        <taxon>Polyphaga</taxon>
        <taxon>Cucujiformia</taxon>
        <taxon>Tenebrionidae</taxon>
        <taxon>Tenebrio</taxon>
    </lineage>
</organism>
<dbReference type="SUPFAM" id="SSF53098">
    <property type="entry name" value="Ribonuclease H-like"/>
    <property type="match status" value="1"/>
</dbReference>
<evidence type="ECO:0000259" key="10">
    <source>
        <dbReference type="PROSITE" id="PS50994"/>
    </source>
</evidence>
<keyword evidence="7" id="KW-0695">RNA-directed DNA polymerase</keyword>
<dbReference type="InterPro" id="IPR041588">
    <property type="entry name" value="Integrase_H2C2"/>
</dbReference>
<dbReference type="GO" id="GO:0003964">
    <property type="term" value="F:RNA-directed DNA polymerase activity"/>
    <property type="evidence" value="ECO:0007669"/>
    <property type="project" value="UniProtKB-KW"/>
</dbReference>
<keyword evidence="2" id="KW-0808">Transferase</keyword>
<dbReference type="GO" id="GO:0042575">
    <property type="term" value="C:DNA polymerase complex"/>
    <property type="evidence" value="ECO:0007669"/>
    <property type="project" value="UniProtKB-ARBA"/>
</dbReference>
<evidence type="ECO:0000256" key="1">
    <source>
        <dbReference type="ARBA" id="ARBA00012493"/>
    </source>
</evidence>
<dbReference type="Pfam" id="PF17921">
    <property type="entry name" value="Integrase_H2C2"/>
    <property type="match status" value="1"/>
</dbReference>
<evidence type="ECO:0000313" key="11">
    <source>
        <dbReference type="EMBL" id="KAH0817485.1"/>
    </source>
</evidence>
<feature type="region of interest" description="Disordered" evidence="8">
    <location>
        <begin position="1785"/>
        <end position="1853"/>
    </location>
</feature>
<dbReference type="InterPro" id="IPR043502">
    <property type="entry name" value="DNA/RNA_pol_sf"/>
</dbReference>
<dbReference type="InterPro" id="IPR050951">
    <property type="entry name" value="Retrovirus_Pol_polyprotein"/>
</dbReference>
<keyword evidence="4" id="KW-0540">Nuclease</keyword>
<keyword evidence="12" id="KW-1185">Reference proteome</keyword>
<dbReference type="PANTHER" id="PTHR37984:SF5">
    <property type="entry name" value="PROTEIN NYNRIN-LIKE"/>
    <property type="match status" value="1"/>
</dbReference>
<dbReference type="FunFam" id="3.10.20.370:FF:000001">
    <property type="entry name" value="Retrovirus-related Pol polyprotein from transposon 17.6-like protein"/>
    <property type="match status" value="1"/>
</dbReference>
<evidence type="ECO:0000256" key="4">
    <source>
        <dbReference type="ARBA" id="ARBA00022722"/>
    </source>
</evidence>
<feature type="compositionally biased region" description="Basic residues" evidence="8">
    <location>
        <begin position="1832"/>
        <end position="1841"/>
    </location>
</feature>
<keyword evidence="9" id="KW-1133">Transmembrane helix</keyword>
<dbReference type="Gene3D" id="3.10.10.10">
    <property type="entry name" value="HIV Type 1 Reverse Transcriptase, subunit A, domain 1"/>
    <property type="match status" value="1"/>
</dbReference>
<dbReference type="GO" id="GO:0003676">
    <property type="term" value="F:nucleic acid binding"/>
    <property type="evidence" value="ECO:0007669"/>
    <property type="project" value="InterPro"/>
</dbReference>
<dbReference type="FunFam" id="1.10.340.70:FF:000001">
    <property type="entry name" value="Retrovirus-related Pol polyprotein from transposon gypsy-like Protein"/>
    <property type="match status" value="1"/>
</dbReference>
<feature type="transmembrane region" description="Helical" evidence="9">
    <location>
        <begin position="2365"/>
        <end position="2385"/>
    </location>
</feature>
<feature type="region of interest" description="Disordered" evidence="8">
    <location>
        <begin position="1319"/>
        <end position="1339"/>
    </location>
</feature>
<dbReference type="EC" id="2.7.7.49" evidence="1"/>
<feature type="compositionally biased region" description="Basic and acidic residues" evidence="8">
    <location>
        <begin position="254"/>
        <end position="268"/>
    </location>
</feature>
<evidence type="ECO:0000256" key="8">
    <source>
        <dbReference type="SAM" id="MobiDB-lite"/>
    </source>
</evidence>
<dbReference type="Gene3D" id="3.30.70.270">
    <property type="match status" value="2"/>
</dbReference>
<dbReference type="EMBL" id="JABDTM020019388">
    <property type="protein sequence ID" value="KAH0817485.1"/>
    <property type="molecule type" value="Genomic_DNA"/>
</dbReference>
<dbReference type="Gene3D" id="3.10.20.370">
    <property type="match status" value="1"/>
</dbReference>
<protein>
    <recommendedName>
        <fullName evidence="1">RNA-directed DNA polymerase</fullName>
        <ecNumber evidence="1">2.7.7.49</ecNumber>
    </recommendedName>
</protein>
<proteinExistence type="predicted"/>
<evidence type="ECO:0000256" key="9">
    <source>
        <dbReference type="SAM" id="Phobius"/>
    </source>
</evidence>
<comment type="caution">
    <text evidence="11">The sequence shown here is derived from an EMBL/GenBank/DDBJ whole genome shotgun (WGS) entry which is preliminary data.</text>
</comment>
<dbReference type="PROSITE" id="PS00141">
    <property type="entry name" value="ASP_PROTEASE"/>
    <property type="match status" value="1"/>
</dbReference>
<evidence type="ECO:0000313" key="12">
    <source>
        <dbReference type="Proteomes" id="UP000719412"/>
    </source>
</evidence>
<dbReference type="Gene3D" id="3.30.420.10">
    <property type="entry name" value="Ribonuclease H-like superfamily/Ribonuclease H"/>
    <property type="match status" value="1"/>
</dbReference>
<dbReference type="InterPro" id="IPR001969">
    <property type="entry name" value="Aspartic_peptidase_AS"/>
</dbReference>
<sequence length="2426" mass="275075">MIEKKIPANFVKLLYSYLTGRTLQVKVNRTLSEKRPIKAGVSQGSILGPKLFSIFAFAKTSLALYADDTAIYAHSFSAEINPVKTEAILIAKKFTNTKIITPLKVKNRKVLTQPSVKYLGVHLDTRLTYHTHIDRTLTRAKATLNALYPLFSKDSKLTSGNKLKLYKTVADYKNFKPPVRSSEIGSQRDIPLRKAPQKPVNTQGTLDKTFHPARDSLAASSAEEVTVHSDCEKYTLCDRSLDLEFHSDAYVTERRHQPSVSNKEETKMPTDSADITFDPLTDNVLTFLTKLEKSATFNNWTSEIKMRLFGTFLQNLASSCIAKLRRRLDSLMEGAPRVYYRALRGVLHSPLKPENGLDRQGVSSLRSSLEISRRVNQLVKGTLDRLSGLYRRAHFGLIVVLEPKLQKRNMHIFTGRWRVAFRVVRCRLWIHPTNCRVLYRSDGRSQLIEQAMPSGDVIRLIRRGFNPKLQKLYVTHATRRENMEEFKNLLRKFDAITTLDKPKKKESPLFTHTIPYSRAYAAPNVTLSMHHASVVATFDVALWRSAFPARRKLQQDAFPRNAAAQQRYRPSGSPLGVPAGPSGENNNIRIPLIKVKLSTKNTPVRALVDTGSATNVIKNKLVSSIETLKNGPRLEKQCIETLPRDIILGTSFLVRKKATLDFDRRELYLTHSLDLDGTKYFSTLDLYSGYWQMGVASGSKEKTAFVCPDGLYEFEVMPFGLTNAPASFQHLADTVFCDLKWKEVLIYLDDIVLFSNTFDEHLKRLRNVLTRLRQANLTIKPSKCFFAHFKVSLLGYVVSQEGLLPDESNLTAIQKFPTPKKVKDVQSFLGMCNYYRKFIKNNLLDDLTRKDIDFVWTSEHQNPFEELKHKLLTTPVLCHYDPKKDIELRVDACGYGIGGVLLQQHEEKWHPVAYTSRRLTKAEKNYTVSELEALAVVWSLSYLRHLFYGKHIQIITDQHALCQLKTLKSPTGRLARWALKLAEHSYEIIHRPGRNHGDVDCLSRYPVEAADEEDELEAEEVPTYLLELADIKKLQEKDPELAPMMEILANGGEHTLSLTQRERLKQFKLKDGCLFRINTSRNGLQDLLVSPKDYRTEILYSNHNELLPGHLGFAKCFKKISQRYYWNGLGWEKYIKGCPDCQARKGHVGLKPPGLLQPIEIPSHPFEKIALRDGTAKQVAQFLVDFVITKHGAPRYLLSDRGTVFRSELVTSLLKEMETVLFFTTSYHSQTNGLTERFNKSLADMLSLFTNTKQTDWCLYIQHLVFGYNCAPQKSRQFSFFRLLYGREAVLPTEASLLQKTGFNVSEFLARVEKERNQAASNIRHRQAKDKPRYDSKHRDVQFQVGDKVKVYTSKRKVGLSDKLILRWHGPYQIIEKKARRASWEDENFQARLVESKESEDSSDSEGDEVAMKRPRVNLDSDGSPKSPTSDPSDYNQRRAAVGIALNCLFLVTLTTATHTPVKITPGASWRPLPDTIPYEASIPLTYKTPWNHLDIYPTVPEAKRPPASFCANNPSRPTCQMGELLSQLNQQFVEHMGLLEPSLNPLQPVNRTKRALDLIGAGLSWCCGVATQRKLDSLVTDEHAFRSQLDLLNKGLRRNFQAKIKEIIQCNSSKTISCIRTKRILPEISKGPVSSFLRTPAELSIFLSSSETLIMQDCKQHRIPQVIIEPNTLAADVTRLEGTVQGSQRKLAIPLSELFCYYKLDLADCTLVGQELIIQSADAKPAMEELVLFSVQRSTKQHIVPLRRVKISVRAFKARDLVRDRNRNRRRRINLGTSVATRRPAEFSTQLSRTLPVHSSSFSQPDHLVEAPPGEARPGRKRAPTPEELRRRHLISRKPGRSSSSHTLGSSSCQLRLKEDVVIPTRYPCGGNTSPATGLMHVLPATWSNLKLLHLKPLLHDTHPTFDNFTECLDTNWTLRVPHVNLSTNILDDDIFRTVQINLQSLWDSYTPYEAHSDASVLVWNIVLSLAVLYLSLFTGSDVLPGCGFYSAFLGLLSMCLCWKLYGRNCVIKGLRTGLATSRFLYIISIGSAPSISLYDVTGFVTVALITLVNVYCPIPCNVVMCDVLWKPEFIPFTMQPQETDGSILENDEAWIETLFVKSLVSNLLQMCQTKKMRPVIVPCNTLEAVQKKYKSVWSSIGYPSLPELSKYCDVPLVTCSIGLTVADLIFPTEKVVSTVFIPRCDPLRENTCFLSEPSGEYMSTIICAKLVMNGATVQTLAEHCPLRCQETGQDVQYVTPLADNQFLITHPPRNLSVTCKGQQSSLRKNSSVGTLFVHLPHECFLFPINGGCLLPRDQRVAKPGAAITHRTVIPAAWVKIRSMNVPRYQEPKPLFQALDDCLNNKWLQDSQLQETNPASFHPYLLSLLDILLLVIIVAVFWYLRRTTTSFERAMYQYIDSRITARLRGHNPPTLDMDTVRHRPP</sequence>
<dbReference type="InterPro" id="IPR041373">
    <property type="entry name" value="RT_RNaseH"/>
</dbReference>
<feature type="region of interest" description="Disordered" evidence="8">
    <location>
        <begin position="254"/>
        <end position="274"/>
    </location>
</feature>
<dbReference type="PROSITE" id="PS50994">
    <property type="entry name" value="INTEGRASE"/>
    <property type="match status" value="1"/>
</dbReference>
<dbReference type="Proteomes" id="UP000719412">
    <property type="component" value="Unassembled WGS sequence"/>
</dbReference>
<dbReference type="CDD" id="cd01647">
    <property type="entry name" value="RT_LTR"/>
    <property type="match status" value="1"/>
</dbReference>
<keyword evidence="5" id="KW-0255">Endonuclease</keyword>
<evidence type="ECO:0000256" key="5">
    <source>
        <dbReference type="ARBA" id="ARBA00022759"/>
    </source>
</evidence>
<dbReference type="Pfam" id="PF17917">
    <property type="entry name" value="RT_RNaseH"/>
    <property type="match status" value="1"/>
</dbReference>
<feature type="region of interest" description="Disordered" evidence="8">
    <location>
        <begin position="560"/>
        <end position="583"/>
    </location>
</feature>
<dbReference type="FunFam" id="3.30.70.270:FF:000020">
    <property type="entry name" value="Transposon Tf2-6 polyprotein-like Protein"/>
    <property type="match status" value="1"/>
</dbReference>
<name>A0A8J6HMT1_TENMO</name>
<feature type="compositionally biased region" description="Polar residues" evidence="8">
    <location>
        <begin position="1788"/>
        <end position="1805"/>
    </location>
</feature>
<dbReference type="GO" id="GO:0006508">
    <property type="term" value="P:proteolysis"/>
    <property type="evidence" value="ECO:0007669"/>
    <property type="project" value="InterPro"/>
</dbReference>
<evidence type="ECO:0000256" key="3">
    <source>
        <dbReference type="ARBA" id="ARBA00022695"/>
    </source>
</evidence>
<evidence type="ECO:0000256" key="2">
    <source>
        <dbReference type="ARBA" id="ARBA00022679"/>
    </source>
</evidence>
<dbReference type="SUPFAM" id="SSF56672">
    <property type="entry name" value="DNA/RNA polymerases"/>
    <property type="match status" value="1"/>
</dbReference>
<accession>A0A8J6HMT1</accession>
<feature type="compositionally biased region" description="Low complexity" evidence="8">
    <location>
        <begin position="1843"/>
        <end position="1853"/>
    </location>
</feature>
<gene>
    <name evidence="11" type="ORF">GEV33_005307</name>
</gene>
<dbReference type="GO" id="GO:0004190">
    <property type="term" value="F:aspartic-type endopeptidase activity"/>
    <property type="evidence" value="ECO:0007669"/>
    <property type="project" value="InterPro"/>
</dbReference>
<reference evidence="11" key="2">
    <citation type="submission" date="2021-08" db="EMBL/GenBank/DDBJ databases">
        <authorList>
            <person name="Eriksson T."/>
        </authorList>
    </citation>
    <scope>NUCLEOTIDE SEQUENCE</scope>
    <source>
        <strain evidence="11">Stoneville</strain>
        <tissue evidence="11">Whole head</tissue>
    </source>
</reference>
<keyword evidence="9" id="KW-0812">Transmembrane</keyword>
<dbReference type="InterPro" id="IPR036397">
    <property type="entry name" value="RNaseH_sf"/>
</dbReference>
<keyword evidence="6" id="KW-0378">Hydrolase</keyword>
<keyword evidence="9" id="KW-0472">Membrane</keyword>
<feature type="domain" description="Integrase catalytic" evidence="10">
    <location>
        <begin position="1175"/>
        <end position="1300"/>
    </location>
</feature>
<feature type="region of interest" description="Disordered" evidence="8">
    <location>
        <begin position="1394"/>
        <end position="1435"/>
    </location>
</feature>
<evidence type="ECO:0000256" key="6">
    <source>
        <dbReference type="ARBA" id="ARBA00022801"/>
    </source>
</evidence>